<accession>A0A6B9GAQ3</accession>
<organism evidence="1 2">
    <name type="scientific">Pantoea cypripedii</name>
    <name type="common">Pectobacterium cypripedii</name>
    <name type="synonym">Erwinia cypripedii</name>
    <dbReference type="NCBI Taxonomy" id="55209"/>
    <lineage>
        <taxon>Bacteria</taxon>
        <taxon>Pseudomonadati</taxon>
        <taxon>Pseudomonadota</taxon>
        <taxon>Gammaproteobacteria</taxon>
        <taxon>Enterobacterales</taxon>
        <taxon>Erwiniaceae</taxon>
        <taxon>Pantoea</taxon>
    </lineage>
</organism>
<evidence type="ECO:0000313" key="2">
    <source>
        <dbReference type="Proteomes" id="UP000502005"/>
    </source>
</evidence>
<keyword evidence="1" id="KW-0614">Plasmid</keyword>
<dbReference type="RefSeq" id="WP_208718319.1">
    <property type="nucleotide sequence ID" value="NZ_CP024770.1"/>
</dbReference>
<dbReference type="InterPro" id="IPR012334">
    <property type="entry name" value="Pectin_lyas_fold"/>
</dbReference>
<protein>
    <submittedName>
        <fullName evidence="1">DUF3737 domain-containing protein</fullName>
    </submittedName>
</protein>
<dbReference type="SUPFAM" id="SSF51126">
    <property type="entry name" value="Pectin lyase-like"/>
    <property type="match status" value="1"/>
</dbReference>
<geneLocation type="plasmid" evidence="2">
    <name>pne1b</name>
</geneLocation>
<evidence type="ECO:0000313" key="1">
    <source>
        <dbReference type="EMBL" id="QGY32430.1"/>
    </source>
</evidence>
<dbReference type="InterPro" id="IPR006626">
    <property type="entry name" value="PbH1"/>
</dbReference>
<gene>
    <name evidence="1" type="ORF">CUN67_26000</name>
</gene>
<dbReference type="SMART" id="SM00710">
    <property type="entry name" value="PbH1"/>
    <property type="match status" value="4"/>
</dbReference>
<reference evidence="1 2" key="1">
    <citation type="submission" date="2017-11" db="EMBL/GenBank/DDBJ databases">
        <title>Genome sequence of Pantoea cypripedii NE1.</title>
        <authorList>
            <person name="Nascimento F.X."/>
        </authorList>
    </citation>
    <scope>NUCLEOTIDE SEQUENCE [LARGE SCALE GENOMIC DNA]</scope>
    <source>
        <strain evidence="1 2">NE1</strain>
        <plasmid evidence="2">pne1b</plasmid>
    </source>
</reference>
<dbReference type="Proteomes" id="UP000502005">
    <property type="component" value="Plasmid pNE1B"/>
</dbReference>
<name>A0A6B9GAQ3_PANCY</name>
<dbReference type="Gene3D" id="2.160.20.10">
    <property type="entry name" value="Single-stranded right-handed beta-helix, Pectin lyase-like"/>
    <property type="match status" value="1"/>
</dbReference>
<dbReference type="AlphaFoldDB" id="A0A6B9GAQ3"/>
<dbReference type="InterPro" id="IPR022208">
    <property type="entry name" value="DUF3737"/>
</dbReference>
<dbReference type="InterPro" id="IPR011050">
    <property type="entry name" value="Pectin_lyase_fold/virulence"/>
</dbReference>
<proteinExistence type="predicted"/>
<dbReference type="EMBL" id="CP024770">
    <property type="protein sequence ID" value="QGY32430.1"/>
    <property type="molecule type" value="Genomic_DNA"/>
</dbReference>
<dbReference type="Pfam" id="PF12541">
    <property type="entry name" value="DUF3737"/>
    <property type="match status" value="1"/>
</dbReference>
<sequence length="288" mass="32631">MNTITDQTFEGERALFGLQDTRLFRLTFLPGESPVKQAWNIVASHCQFRGKYPFWHNTNLVIEDCEFTSDARAAIWYSGNVSMKRCQVDAPKMFREVTGLTLEDTVFPDAAEFLWNCSDVTLRRVEVSRGDYIFMNGRNIRIDGFRLQGNYSFQDARDVVIRHARIDSKDAFWNSENVTVIDSVITGEYLGWHSRNLRLINCVITGTQPLCYASGLVMENCTMKDADLCFEYSTLNADICSDVISIKNPAGGIIRVQKVEHIIIDDFCPEPGDCEIIETAGVMYASPV</sequence>